<dbReference type="SMART" id="SM00066">
    <property type="entry name" value="GAL4"/>
    <property type="match status" value="1"/>
</dbReference>
<evidence type="ECO:0000256" key="6">
    <source>
        <dbReference type="ARBA" id="ARBA00023242"/>
    </source>
</evidence>
<protein>
    <recommendedName>
        <fullName evidence="8">Zn(2)-C6 fungal-type domain-containing protein</fullName>
    </recommendedName>
</protein>
<dbReference type="OrthoDB" id="40579at2759"/>
<dbReference type="eggNOG" id="KOG1721">
    <property type="taxonomic scope" value="Eukaryota"/>
</dbReference>
<keyword evidence="10" id="KW-1185">Reference proteome</keyword>
<dbReference type="Pfam" id="PF00172">
    <property type="entry name" value="Zn_clus"/>
    <property type="match status" value="1"/>
</dbReference>
<dbReference type="HOGENOM" id="CLU_003487_2_1_1"/>
<evidence type="ECO:0000313" key="9">
    <source>
        <dbReference type="EMBL" id="ETN42943.1"/>
    </source>
</evidence>
<dbReference type="GO" id="GO:0003677">
    <property type="term" value="F:DNA binding"/>
    <property type="evidence" value="ECO:0007669"/>
    <property type="project" value="UniProtKB-KW"/>
</dbReference>
<feature type="domain" description="Zn(2)-C6 fungal-type" evidence="8">
    <location>
        <begin position="26"/>
        <end position="55"/>
    </location>
</feature>
<keyword evidence="6" id="KW-0539">Nucleus</keyword>
<evidence type="ECO:0000256" key="3">
    <source>
        <dbReference type="ARBA" id="ARBA00023015"/>
    </source>
</evidence>
<dbReference type="GO" id="GO:0006351">
    <property type="term" value="P:DNA-templated transcription"/>
    <property type="evidence" value="ECO:0007669"/>
    <property type="project" value="InterPro"/>
</dbReference>
<dbReference type="EMBL" id="KB822718">
    <property type="protein sequence ID" value="ETN42943.1"/>
    <property type="molecule type" value="Genomic_DNA"/>
</dbReference>
<dbReference type="GeneID" id="19969440"/>
<dbReference type="GO" id="GO:0008270">
    <property type="term" value="F:zinc ion binding"/>
    <property type="evidence" value="ECO:0007669"/>
    <property type="project" value="InterPro"/>
</dbReference>
<evidence type="ECO:0000313" key="10">
    <source>
        <dbReference type="Proteomes" id="UP000030752"/>
    </source>
</evidence>
<dbReference type="PROSITE" id="PS00463">
    <property type="entry name" value="ZN2_CY6_FUNGAL_1"/>
    <property type="match status" value="1"/>
</dbReference>
<dbReference type="PANTHER" id="PTHR47660:SF2">
    <property type="entry name" value="TRANSCRIPTION FACTOR WITH C2H2 AND ZN(2)-CYS(6) DNA BINDING DOMAIN (EUROFUNG)"/>
    <property type="match status" value="1"/>
</dbReference>
<dbReference type="InterPro" id="IPR007219">
    <property type="entry name" value="XnlR_reg_dom"/>
</dbReference>
<evidence type="ECO:0000259" key="8">
    <source>
        <dbReference type="PROSITE" id="PS50048"/>
    </source>
</evidence>
<dbReference type="SUPFAM" id="SSF57701">
    <property type="entry name" value="Zn2/Cys6 DNA-binding domain"/>
    <property type="match status" value="1"/>
</dbReference>
<accession>W2S4H6</accession>
<dbReference type="VEuPathDB" id="FungiDB:HMPREF1541_02101"/>
<dbReference type="GO" id="GO:0000981">
    <property type="term" value="F:DNA-binding transcription factor activity, RNA polymerase II-specific"/>
    <property type="evidence" value="ECO:0007669"/>
    <property type="project" value="InterPro"/>
</dbReference>
<evidence type="ECO:0000256" key="1">
    <source>
        <dbReference type="ARBA" id="ARBA00022723"/>
    </source>
</evidence>
<keyword evidence="2" id="KW-0862">Zinc</keyword>
<dbReference type="PROSITE" id="PS50048">
    <property type="entry name" value="ZN2_CY6_FUNGAL_2"/>
    <property type="match status" value="1"/>
</dbReference>
<keyword evidence="5" id="KW-0804">Transcription</keyword>
<dbReference type="AlphaFoldDB" id="W2S4H6"/>
<evidence type="ECO:0000256" key="2">
    <source>
        <dbReference type="ARBA" id="ARBA00022833"/>
    </source>
</evidence>
<dbReference type="InParanoid" id="W2S4H6"/>
<sequence length="820" mass="90760">MAHDAPRNRRAVSPALAGSLGRVTQACRACATNHLRCTEEKPCHRCIDKGLDCLWDRSSDSGTTPPAATADLVDGPGFAPSGTGATSEQRPPTVSTDIDQLPEGSTPQPLQAQPFLGTLSAPPGVNHDPSAGEPKSTLQVPLHGDLTAHQFTGLPNSDLLLGQWMPMGSLDFDANFGFELNDIDLRFLEAYNTNLPFEFDRRLQNTQSTKEPPYASSDPCRPAILGTEAYRNYYWKFRPNVQDHGAAEEHNLSLPATAHDHGSPESRISLERRITCAVLSLSSRDKILTSIMQTCRTEDLSRVVQAFPGAELLDTLLQYYLTSPVARSDNFLHGATFDPNKKRPDLLAAMVAAGAVLTSDPTLSKHGLAIQECLRVAIPRHWERNNTLTRDLELWQAYLIVLEIGLWSGHSRKVEIAESFLQPLVTMVRRDGKLKRSDCPKSVIPGDCDDSVSLHSAWTTWVETESFKRLAFRMLEHDTNASFSLLVNPLISYADIQLPIPDPAEMWSALSPTQWKASFLSEPNSSLARPLTLADYMDDTENFHAYKNTVDTSIVSSAFLSCAWRLTWEYTQLRSLQRAGSGKRSWNALLMSGRHEEILKLLSNFRISADLDVTRAEEITMRVELILMHLHMPFNEIQLFAGMDGLEQARYAYPTINQWVTGDSARTAVWHGGQVLRAAKLLPRGALWGPSAMMVYHASLVLWVYGLLFEMPGMTGSASSGVSLPSSAGGQSQNVYLDGPDDIATQRFLQFGRGLPFIRSLPGLDNQLDDVQLSRPDRVMETVVDILRRNHDEMFRPHSVDNLIQLIGGLQKAAGPRALS</sequence>
<keyword evidence="1" id="KW-0479">Metal-binding</keyword>
<keyword evidence="3" id="KW-0805">Transcription regulation</keyword>
<reference evidence="9 10" key="1">
    <citation type="submission" date="2013-03" db="EMBL/GenBank/DDBJ databases">
        <title>The Genome Sequence of Phialophora europaea CBS 101466.</title>
        <authorList>
            <consortium name="The Broad Institute Genomics Platform"/>
            <person name="Cuomo C."/>
            <person name="de Hoog S."/>
            <person name="Gorbushina A."/>
            <person name="Walker B."/>
            <person name="Young S.K."/>
            <person name="Zeng Q."/>
            <person name="Gargeya S."/>
            <person name="Fitzgerald M."/>
            <person name="Haas B."/>
            <person name="Abouelleil A."/>
            <person name="Allen A.W."/>
            <person name="Alvarado L."/>
            <person name="Arachchi H.M."/>
            <person name="Berlin A.M."/>
            <person name="Chapman S.B."/>
            <person name="Gainer-Dewar J."/>
            <person name="Goldberg J."/>
            <person name="Griggs A."/>
            <person name="Gujja S."/>
            <person name="Hansen M."/>
            <person name="Howarth C."/>
            <person name="Imamovic A."/>
            <person name="Ireland A."/>
            <person name="Larimer J."/>
            <person name="McCowan C."/>
            <person name="Murphy C."/>
            <person name="Pearson M."/>
            <person name="Poon T.W."/>
            <person name="Priest M."/>
            <person name="Roberts A."/>
            <person name="Saif S."/>
            <person name="Shea T."/>
            <person name="Sisk P."/>
            <person name="Sykes S."/>
            <person name="Wortman J."/>
            <person name="Nusbaum C."/>
            <person name="Birren B."/>
        </authorList>
    </citation>
    <scope>NUCLEOTIDE SEQUENCE [LARGE SCALE GENOMIC DNA]</scope>
    <source>
        <strain evidence="9 10">CBS 101466</strain>
    </source>
</reference>
<dbReference type="PANTHER" id="PTHR47660">
    <property type="entry name" value="TRANSCRIPTION FACTOR WITH C2H2 AND ZN(2)-CYS(6) DNA BINDING DOMAIN (EUROFUNG)-RELATED-RELATED"/>
    <property type="match status" value="1"/>
</dbReference>
<gene>
    <name evidence="9" type="ORF">HMPREF1541_02101</name>
</gene>
<dbReference type="Pfam" id="PF04082">
    <property type="entry name" value="Fungal_trans"/>
    <property type="match status" value="1"/>
</dbReference>
<dbReference type="STRING" id="1220924.W2S4H6"/>
<dbReference type="RefSeq" id="XP_008714679.1">
    <property type="nucleotide sequence ID" value="XM_008716457.1"/>
</dbReference>
<evidence type="ECO:0000256" key="7">
    <source>
        <dbReference type="SAM" id="MobiDB-lite"/>
    </source>
</evidence>
<evidence type="ECO:0000256" key="5">
    <source>
        <dbReference type="ARBA" id="ARBA00023163"/>
    </source>
</evidence>
<dbReference type="CDD" id="cd00067">
    <property type="entry name" value="GAL4"/>
    <property type="match status" value="1"/>
</dbReference>
<keyword evidence="4" id="KW-0238">DNA-binding</keyword>
<proteinExistence type="predicted"/>
<organism evidence="9 10">
    <name type="scientific">Cyphellophora europaea (strain CBS 101466)</name>
    <name type="common">Phialophora europaea</name>
    <dbReference type="NCBI Taxonomy" id="1220924"/>
    <lineage>
        <taxon>Eukaryota</taxon>
        <taxon>Fungi</taxon>
        <taxon>Dikarya</taxon>
        <taxon>Ascomycota</taxon>
        <taxon>Pezizomycotina</taxon>
        <taxon>Eurotiomycetes</taxon>
        <taxon>Chaetothyriomycetidae</taxon>
        <taxon>Chaetothyriales</taxon>
        <taxon>Cyphellophoraceae</taxon>
        <taxon>Cyphellophora</taxon>
    </lineage>
</organism>
<feature type="compositionally biased region" description="Polar residues" evidence="7">
    <location>
        <begin position="83"/>
        <end position="111"/>
    </location>
</feature>
<dbReference type="InterPro" id="IPR001138">
    <property type="entry name" value="Zn2Cys6_DnaBD"/>
</dbReference>
<feature type="region of interest" description="Disordered" evidence="7">
    <location>
        <begin position="59"/>
        <end position="135"/>
    </location>
</feature>
<dbReference type="Gene3D" id="4.10.240.10">
    <property type="entry name" value="Zn(2)-C6 fungal-type DNA-binding domain"/>
    <property type="match status" value="1"/>
</dbReference>
<name>W2S4H6_CYPE1</name>
<evidence type="ECO:0000256" key="4">
    <source>
        <dbReference type="ARBA" id="ARBA00023125"/>
    </source>
</evidence>
<dbReference type="InterPro" id="IPR036864">
    <property type="entry name" value="Zn2-C6_fun-type_DNA-bd_sf"/>
</dbReference>
<dbReference type="Proteomes" id="UP000030752">
    <property type="component" value="Unassembled WGS sequence"/>
</dbReference>